<dbReference type="HOGENOM" id="CLU_610833_0_0_9"/>
<feature type="domain" description="Calcineurin-like phosphoesterase" evidence="5">
    <location>
        <begin position="9"/>
        <end position="221"/>
    </location>
</feature>
<evidence type="ECO:0000256" key="3">
    <source>
        <dbReference type="ARBA" id="ARBA00023004"/>
    </source>
</evidence>
<dbReference type="PANTHER" id="PTHR42988">
    <property type="entry name" value="PHOSPHOHYDROLASE"/>
    <property type="match status" value="1"/>
</dbReference>
<dbReference type="PANTHER" id="PTHR42988:SF2">
    <property type="entry name" value="CYCLIC NUCLEOTIDE PHOSPHODIESTERASE CBUA0032-RELATED"/>
    <property type="match status" value="1"/>
</dbReference>
<dbReference type="Pfam" id="PF00149">
    <property type="entry name" value="Metallophos"/>
    <property type="match status" value="1"/>
</dbReference>
<evidence type="ECO:0000313" key="6">
    <source>
        <dbReference type="EMBL" id="ERL65824.1"/>
    </source>
</evidence>
<organism evidence="6 7">
    <name type="scientific">Schleiferilactobacillus shenzhenensis LY-73</name>
    <dbReference type="NCBI Taxonomy" id="1231336"/>
    <lineage>
        <taxon>Bacteria</taxon>
        <taxon>Bacillati</taxon>
        <taxon>Bacillota</taxon>
        <taxon>Bacilli</taxon>
        <taxon>Lactobacillales</taxon>
        <taxon>Lactobacillaceae</taxon>
        <taxon>Schleiferilactobacillus</taxon>
    </lineage>
</organism>
<dbReference type="InterPro" id="IPR050884">
    <property type="entry name" value="CNP_phosphodiesterase-III"/>
</dbReference>
<evidence type="ECO:0000256" key="1">
    <source>
        <dbReference type="ARBA" id="ARBA00022723"/>
    </source>
</evidence>
<reference evidence="7" key="1">
    <citation type="journal article" date="2013" name="Genome Announc.">
        <title>Whole-Genome Sequencing of Lactobacillus shenzhenensis Strain LY-73T.</title>
        <authorList>
            <person name="Lin Z."/>
            <person name="Liu Z."/>
            <person name="Yang R."/>
            <person name="Zou Y."/>
            <person name="Wan D."/>
            <person name="Chen J."/>
            <person name="Guo M."/>
            <person name="Zhao J."/>
            <person name="Fang C."/>
            <person name="Yang R."/>
            <person name="Liu F."/>
        </authorList>
    </citation>
    <scope>NUCLEOTIDE SEQUENCE [LARGE SCALE GENOMIC DNA]</scope>
    <source>
        <strain evidence="7">LY-73</strain>
    </source>
</reference>
<dbReference type="Proteomes" id="UP000030647">
    <property type="component" value="Unassembled WGS sequence"/>
</dbReference>
<dbReference type="GO" id="GO:0046872">
    <property type="term" value="F:metal ion binding"/>
    <property type="evidence" value="ECO:0007669"/>
    <property type="project" value="UniProtKB-KW"/>
</dbReference>
<dbReference type="Gene3D" id="3.60.21.10">
    <property type="match status" value="1"/>
</dbReference>
<dbReference type="OrthoDB" id="2260323at2"/>
<name>U4TNQ5_9LACO</name>
<keyword evidence="2" id="KW-0378">Hydrolase</keyword>
<dbReference type="InterPro" id="IPR029052">
    <property type="entry name" value="Metallo-depent_PP-like"/>
</dbReference>
<dbReference type="InterPro" id="IPR004843">
    <property type="entry name" value="Calcineurin-like_PHP"/>
</dbReference>
<evidence type="ECO:0000256" key="4">
    <source>
        <dbReference type="ARBA" id="ARBA00025742"/>
    </source>
</evidence>
<protein>
    <recommendedName>
        <fullName evidence="5">Calcineurin-like phosphoesterase domain-containing protein</fullName>
    </recommendedName>
</protein>
<proteinExistence type="inferred from homology"/>
<sequence length="448" mass="48259">MLMSTPDLQFVVLSDLHLNGQPERHAAVKKTLRTAAAQAPGAYLVVNGDLTDTGTPDQFAEYNAVIAASPFAGRTLATLGNHDVRGPRWPEWDNTPLADPRHFHTVAAPFYTDYLAGLASVDRQGLSVAMTVGPAAVILLNTDKGLKDSAEFSPATLQWLAGTLAHAAAQQRPALIFCHQPLRNTHWRSNFGGGVGLQDATLKTILRAYPNTVFISGHIHNGFGVTGVIDRPYGVAVDLPALAVSENGYQGQGSGFLLTLSADRLVWAAWDFTAVQRLPQFDFTVPLPTAAALVQAIPAPAVDWAALQEIWAVRFDQHLFDDPRTDGGTEEPPAPLYTNAQQIALTAVQQHLLAAWQKAGRPAAVPAVPPVLPPDQPASPVTLQGLAQTAQVLWEASVFTTASHLLLQFALARVNVMLSHPTEFSERDRQTARAHLVTALQNLRPKTE</sequence>
<dbReference type="EMBL" id="KI271584">
    <property type="protein sequence ID" value="ERL65824.1"/>
    <property type="molecule type" value="Genomic_DNA"/>
</dbReference>
<accession>U4TNQ5</accession>
<dbReference type="AlphaFoldDB" id="U4TNQ5"/>
<keyword evidence="7" id="KW-1185">Reference proteome</keyword>
<evidence type="ECO:0000313" key="7">
    <source>
        <dbReference type="Proteomes" id="UP000030647"/>
    </source>
</evidence>
<keyword evidence="1" id="KW-0479">Metal-binding</keyword>
<gene>
    <name evidence="6" type="ORF">L248_1900</name>
</gene>
<evidence type="ECO:0000256" key="2">
    <source>
        <dbReference type="ARBA" id="ARBA00022801"/>
    </source>
</evidence>
<dbReference type="STRING" id="1231336.L248_1900"/>
<keyword evidence="3" id="KW-0408">Iron</keyword>
<evidence type="ECO:0000259" key="5">
    <source>
        <dbReference type="Pfam" id="PF00149"/>
    </source>
</evidence>
<dbReference type="eggNOG" id="COG1409">
    <property type="taxonomic scope" value="Bacteria"/>
</dbReference>
<dbReference type="SUPFAM" id="SSF56300">
    <property type="entry name" value="Metallo-dependent phosphatases"/>
    <property type="match status" value="1"/>
</dbReference>
<dbReference type="GO" id="GO:0016787">
    <property type="term" value="F:hydrolase activity"/>
    <property type="evidence" value="ECO:0007669"/>
    <property type="project" value="UniProtKB-KW"/>
</dbReference>
<comment type="similarity">
    <text evidence="4">Belongs to the cyclic nucleotide phosphodiesterase class-III family.</text>
</comment>